<evidence type="ECO:0000256" key="6">
    <source>
        <dbReference type="ARBA" id="ARBA00023004"/>
    </source>
</evidence>
<dbReference type="InterPro" id="IPR006620">
    <property type="entry name" value="Pro_4_hyd_alph"/>
</dbReference>
<evidence type="ECO:0000256" key="5">
    <source>
        <dbReference type="ARBA" id="ARBA00023002"/>
    </source>
</evidence>
<comment type="cofactor">
    <cofactor evidence="1">
        <name>L-ascorbate</name>
        <dbReference type="ChEBI" id="CHEBI:38290"/>
    </cofactor>
</comment>
<reference evidence="8 9" key="1">
    <citation type="submission" date="2021-07" db="EMBL/GenBank/DDBJ databases">
        <title>Sphingomonas sp.</title>
        <authorList>
            <person name="Feng G."/>
            <person name="Li J."/>
            <person name="Pan M."/>
        </authorList>
    </citation>
    <scope>NUCLEOTIDE SEQUENCE [LARGE SCALE GENOMIC DNA]</scope>
    <source>
        <strain evidence="8 9">RRHST34</strain>
    </source>
</reference>
<dbReference type="InterPro" id="IPR045054">
    <property type="entry name" value="P4HA-like"/>
</dbReference>
<feature type="domain" description="Fe2OG dioxygenase" evidence="7">
    <location>
        <begin position="111"/>
        <end position="220"/>
    </location>
</feature>
<evidence type="ECO:0000313" key="9">
    <source>
        <dbReference type="Proteomes" id="UP000759103"/>
    </source>
</evidence>
<keyword evidence="4" id="KW-0223">Dioxygenase</keyword>
<proteinExistence type="predicted"/>
<evidence type="ECO:0000256" key="2">
    <source>
        <dbReference type="ARBA" id="ARBA00022723"/>
    </source>
</evidence>
<name>A0ABS7BII0_9SPHN</name>
<keyword evidence="6" id="KW-0408">Iron</keyword>
<dbReference type="PROSITE" id="PS51471">
    <property type="entry name" value="FE2OG_OXY"/>
    <property type="match status" value="1"/>
</dbReference>
<evidence type="ECO:0000256" key="3">
    <source>
        <dbReference type="ARBA" id="ARBA00022896"/>
    </source>
</evidence>
<protein>
    <submittedName>
        <fullName evidence="8">2OG-Fe(II) oxygenase</fullName>
    </submittedName>
</protein>
<gene>
    <name evidence="8" type="ORF">KZ820_01220</name>
</gene>
<evidence type="ECO:0000313" key="8">
    <source>
        <dbReference type="EMBL" id="MBW6529343.1"/>
    </source>
</evidence>
<dbReference type="RefSeq" id="WP_219746905.1">
    <property type="nucleotide sequence ID" value="NZ_JAHXZN010000001.1"/>
</dbReference>
<accession>A0ABS7BII0</accession>
<dbReference type="SMART" id="SM00702">
    <property type="entry name" value="P4Hc"/>
    <property type="match status" value="1"/>
</dbReference>
<dbReference type="EMBL" id="JAHXZN010000001">
    <property type="protein sequence ID" value="MBW6529343.1"/>
    <property type="molecule type" value="Genomic_DNA"/>
</dbReference>
<dbReference type="InterPro" id="IPR005123">
    <property type="entry name" value="Oxoglu/Fe-dep_dioxygenase_dom"/>
</dbReference>
<sequence length="248" mass="27117">MALTTLPPGGPSAARAAIGAAVAAKLDADPRMQRLPSDQIAAWRCLDFLDHPWCDWLIQVIDSNRRPSSLLSDRGDPNNRTSESCDMDRFADGIRQVDESIAALLGIAPEYGETMQGQRYAPGQLFRTHHDYFHEGESYWPRMRENGGQRTFTAMVYLNAVEEGGATWFPQGGLRVAPRRGMLLAWDNMNPDGSPNTATLHEGMAVVEGTKYVVTKWFREEPWGRAARAAAEAAAAAASTGAPASAKR</sequence>
<evidence type="ECO:0000256" key="1">
    <source>
        <dbReference type="ARBA" id="ARBA00001961"/>
    </source>
</evidence>
<dbReference type="PANTHER" id="PTHR10869">
    <property type="entry name" value="PROLYL 4-HYDROXYLASE ALPHA SUBUNIT"/>
    <property type="match status" value="1"/>
</dbReference>
<comment type="caution">
    <text evidence="8">The sequence shown here is derived from an EMBL/GenBank/DDBJ whole genome shotgun (WGS) entry which is preliminary data.</text>
</comment>
<keyword evidence="2" id="KW-0479">Metal-binding</keyword>
<dbReference type="Proteomes" id="UP000759103">
    <property type="component" value="Unassembled WGS sequence"/>
</dbReference>
<dbReference type="PANTHER" id="PTHR10869:SF246">
    <property type="entry name" value="TRANSMEMBRANE PROLYL 4-HYDROXYLASE"/>
    <property type="match status" value="1"/>
</dbReference>
<organism evidence="8 9">
    <name type="scientific">Sphingomonas citri</name>
    <dbReference type="NCBI Taxonomy" id="2862499"/>
    <lineage>
        <taxon>Bacteria</taxon>
        <taxon>Pseudomonadati</taxon>
        <taxon>Pseudomonadota</taxon>
        <taxon>Alphaproteobacteria</taxon>
        <taxon>Sphingomonadales</taxon>
        <taxon>Sphingomonadaceae</taxon>
        <taxon>Sphingomonas</taxon>
    </lineage>
</organism>
<evidence type="ECO:0000256" key="4">
    <source>
        <dbReference type="ARBA" id="ARBA00022964"/>
    </source>
</evidence>
<evidence type="ECO:0000259" key="7">
    <source>
        <dbReference type="PROSITE" id="PS51471"/>
    </source>
</evidence>
<dbReference type="Pfam" id="PF13640">
    <property type="entry name" value="2OG-FeII_Oxy_3"/>
    <property type="match status" value="1"/>
</dbReference>
<keyword evidence="3" id="KW-0847">Vitamin C</keyword>
<dbReference type="Gene3D" id="2.60.120.620">
    <property type="entry name" value="q2cbj1_9rhob like domain"/>
    <property type="match status" value="1"/>
</dbReference>
<keyword evidence="5" id="KW-0560">Oxidoreductase</keyword>
<dbReference type="InterPro" id="IPR044862">
    <property type="entry name" value="Pro_4_hyd_alph_FE2OG_OXY"/>
</dbReference>
<keyword evidence="9" id="KW-1185">Reference proteome</keyword>